<feature type="chain" id="PRO_5045426209" evidence="1">
    <location>
        <begin position="23"/>
        <end position="105"/>
    </location>
</feature>
<sequence>MLYLKNFSFILAFLLQVGICFSVLPNNPLSKAKAAGIDAEASSMGGSHSKLSEIELGKDDCNLVSQSSDNLDQLSEESRDEWMGGIHSELSESGKSDFDISLVNL</sequence>
<evidence type="ECO:0000313" key="2">
    <source>
        <dbReference type="EMBL" id="WAQ89619.1"/>
    </source>
</evidence>
<dbReference type="RefSeq" id="XP_053025174.1">
    <property type="nucleotide sequence ID" value="XM_053161204.1"/>
</dbReference>
<protein>
    <submittedName>
        <fullName evidence="2">Uncharacterized protein</fullName>
    </submittedName>
</protein>
<dbReference type="GeneID" id="77802099"/>
<keyword evidence="1" id="KW-0732">Signal</keyword>
<evidence type="ECO:0000313" key="3">
    <source>
        <dbReference type="Proteomes" id="UP001164743"/>
    </source>
</evidence>
<gene>
    <name evidence="2" type="ORF">PtA15_11A309</name>
</gene>
<name>A0ABY7CYC9_9BASI</name>
<organism evidence="2 3">
    <name type="scientific">Puccinia triticina</name>
    <dbReference type="NCBI Taxonomy" id="208348"/>
    <lineage>
        <taxon>Eukaryota</taxon>
        <taxon>Fungi</taxon>
        <taxon>Dikarya</taxon>
        <taxon>Basidiomycota</taxon>
        <taxon>Pucciniomycotina</taxon>
        <taxon>Pucciniomycetes</taxon>
        <taxon>Pucciniales</taxon>
        <taxon>Pucciniaceae</taxon>
        <taxon>Puccinia</taxon>
    </lineage>
</organism>
<feature type="signal peptide" evidence="1">
    <location>
        <begin position="1"/>
        <end position="22"/>
    </location>
</feature>
<dbReference type="EMBL" id="CP110431">
    <property type="protein sequence ID" value="WAQ89619.1"/>
    <property type="molecule type" value="Genomic_DNA"/>
</dbReference>
<evidence type="ECO:0000256" key="1">
    <source>
        <dbReference type="SAM" id="SignalP"/>
    </source>
</evidence>
<accession>A0ABY7CYC9</accession>
<reference evidence="2" key="1">
    <citation type="submission" date="2022-10" db="EMBL/GenBank/DDBJ databases">
        <title>Puccinia triticina Genome sequencing and assembly.</title>
        <authorList>
            <person name="Li C."/>
        </authorList>
    </citation>
    <scope>NUCLEOTIDE SEQUENCE</scope>
    <source>
        <strain evidence="2">Pt15</strain>
    </source>
</reference>
<proteinExistence type="predicted"/>
<keyword evidence="3" id="KW-1185">Reference proteome</keyword>
<dbReference type="Proteomes" id="UP001164743">
    <property type="component" value="Chromosome 11A"/>
</dbReference>